<reference evidence="1" key="1">
    <citation type="submission" date="2014-09" db="EMBL/GenBank/DDBJ databases">
        <authorList>
            <person name="Magalhaes I.L.F."/>
            <person name="Oliveira U."/>
            <person name="Santos F.R."/>
            <person name="Vidigal T.H.D.A."/>
            <person name="Brescovit A.D."/>
            <person name="Santos A.J."/>
        </authorList>
    </citation>
    <scope>NUCLEOTIDE SEQUENCE</scope>
    <source>
        <tissue evidence="1">Shoot tissue taken approximately 20 cm above the soil surface</tissue>
    </source>
</reference>
<name>A0A0A9BMT9_ARUDO</name>
<accession>A0A0A9BMT9</accession>
<evidence type="ECO:0000313" key="1">
    <source>
        <dbReference type="EMBL" id="JAD60572.1"/>
    </source>
</evidence>
<proteinExistence type="predicted"/>
<sequence length="57" mass="6433">MTQDKGYSNNLLRACRFSGSATLSSSPVISIRLASSTVFRLQDLNKKRQLYIIRAQK</sequence>
<dbReference type="AlphaFoldDB" id="A0A0A9BMT9"/>
<dbReference type="EMBL" id="GBRH01237323">
    <property type="protein sequence ID" value="JAD60572.1"/>
    <property type="molecule type" value="Transcribed_RNA"/>
</dbReference>
<protein>
    <submittedName>
        <fullName evidence="1">Uncharacterized protein</fullName>
    </submittedName>
</protein>
<organism evidence="1">
    <name type="scientific">Arundo donax</name>
    <name type="common">Giant reed</name>
    <name type="synonym">Donax arundinaceus</name>
    <dbReference type="NCBI Taxonomy" id="35708"/>
    <lineage>
        <taxon>Eukaryota</taxon>
        <taxon>Viridiplantae</taxon>
        <taxon>Streptophyta</taxon>
        <taxon>Embryophyta</taxon>
        <taxon>Tracheophyta</taxon>
        <taxon>Spermatophyta</taxon>
        <taxon>Magnoliopsida</taxon>
        <taxon>Liliopsida</taxon>
        <taxon>Poales</taxon>
        <taxon>Poaceae</taxon>
        <taxon>PACMAD clade</taxon>
        <taxon>Arundinoideae</taxon>
        <taxon>Arundineae</taxon>
        <taxon>Arundo</taxon>
    </lineage>
</organism>
<reference evidence="1" key="2">
    <citation type="journal article" date="2015" name="Data Brief">
        <title>Shoot transcriptome of the giant reed, Arundo donax.</title>
        <authorList>
            <person name="Barrero R.A."/>
            <person name="Guerrero F.D."/>
            <person name="Moolhuijzen P."/>
            <person name="Goolsby J.A."/>
            <person name="Tidwell J."/>
            <person name="Bellgard S.E."/>
            <person name="Bellgard M.I."/>
        </authorList>
    </citation>
    <scope>NUCLEOTIDE SEQUENCE</scope>
    <source>
        <tissue evidence="1">Shoot tissue taken approximately 20 cm above the soil surface</tissue>
    </source>
</reference>